<protein>
    <submittedName>
        <fullName evidence="1">Uncharacterized protein</fullName>
    </submittedName>
</protein>
<dbReference type="EMBL" id="LR796157">
    <property type="protein sequence ID" value="CAB4122029.1"/>
    <property type="molecule type" value="Genomic_DNA"/>
</dbReference>
<organism evidence="1">
    <name type="scientific">uncultured Caudovirales phage</name>
    <dbReference type="NCBI Taxonomy" id="2100421"/>
    <lineage>
        <taxon>Viruses</taxon>
        <taxon>Duplodnaviria</taxon>
        <taxon>Heunggongvirae</taxon>
        <taxon>Uroviricota</taxon>
        <taxon>Caudoviricetes</taxon>
        <taxon>Peduoviridae</taxon>
        <taxon>Maltschvirus</taxon>
        <taxon>Maltschvirus maltsch</taxon>
    </lineage>
</organism>
<name>A0A6J5KPA2_9CAUD</name>
<proteinExistence type="predicted"/>
<evidence type="ECO:0000313" key="1">
    <source>
        <dbReference type="EMBL" id="CAB4122029.1"/>
    </source>
</evidence>
<sequence length="57" mass="6482">MAEEISTTTIYDGSLMCSKCGYPMTPLEAMYSDDGLCPYCRNAKYEKHAKNFMADER</sequence>
<reference evidence="1" key="1">
    <citation type="submission" date="2020-04" db="EMBL/GenBank/DDBJ databases">
        <authorList>
            <person name="Chiriac C."/>
            <person name="Salcher M."/>
            <person name="Ghai R."/>
            <person name="Kavagutti S V."/>
        </authorList>
    </citation>
    <scope>NUCLEOTIDE SEQUENCE</scope>
</reference>
<accession>A0A6J5KPA2</accession>
<gene>
    <name evidence="1" type="ORF">UFOVP27_41</name>
</gene>